<dbReference type="RefSeq" id="XP_013933366.1">
    <property type="nucleotide sequence ID" value="XM_014077891.1"/>
</dbReference>
<keyword evidence="1" id="KW-0802">TPR repeat</keyword>
<dbReference type="OrthoDB" id="3998102at2759"/>
<dbReference type="AlphaFoldDB" id="W1Q8Z6"/>
<proteinExistence type="predicted"/>
<dbReference type="HOGENOM" id="CLU_906415_0_0_1"/>
<comment type="caution">
    <text evidence="3">The sequence shown here is derived from an EMBL/GenBank/DDBJ whole genome shotgun (WGS) entry which is preliminary data.</text>
</comment>
<dbReference type="GeneID" id="25770847"/>
<evidence type="ECO:0000256" key="2">
    <source>
        <dbReference type="SAM" id="MobiDB-lite"/>
    </source>
</evidence>
<dbReference type="InterPro" id="IPR019734">
    <property type="entry name" value="TPR_rpt"/>
</dbReference>
<feature type="region of interest" description="Disordered" evidence="2">
    <location>
        <begin position="228"/>
        <end position="255"/>
    </location>
</feature>
<dbReference type="EMBL" id="AEOI02000009">
    <property type="protein sequence ID" value="ESW97281.1"/>
    <property type="molecule type" value="Genomic_DNA"/>
</dbReference>
<reference evidence="3 4" key="1">
    <citation type="journal article" date="2013" name="BMC Genomics">
        <title>Genome sequence and analysis of methylotrophic yeast Hansenula polymorpha DL1.</title>
        <authorList>
            <person name="Ravin N.V."/>
            <person name="Eldarov M.A."/>
            <person name="Kadnikov V.V."/>
            <person name="Beletsky A.V."/>
            <person name="Schneider J."/>
            <person name="Mardanova E.S."/>
            <person name="Smekalova E.M."/>
            <person name="Zvereva M.I."/>
            <person name="Dontsova O.A."/>
            <person name="Mardanov A.V."/>
            <person name="Skryabin K.G."/>
        </authorList>
    </citation>
    <scope>NUCLEOTIDE SEQUENCE [LARGE SCALE GENOMIC DNA]</scope>
    <source>
        <strain evidence="4">ATCC 26012 / BCRC 20466 / JCM 22074 / NRRL Y-7560 / DL-1</strain>
    </source>
</reference>
<evidence type="ECO:0000313" key="4">
    <source>
        <dbReference type="Proteomes" id="UP000008673"/>
    </source>
</evidence>
<name>W1Q8Z6_OGAPD</name>
<dbReference type="OMA" id="GNDDNKY"/>
<feature type="repeat" description="TPR" evidence="1">
    <location>
        <begin position="44"/>
        <end position="77"/>
    </location>
</feature>
<evidence type="ECO:0000256" key="1">
    <source>
        <dbReference type="PROSITE-ProRule" id="PRU00339"/>
    </source>
</evidence>
<gene>
    <name evidence="3" type="ORF">HPODL_01384</name>
</gene>
<sequence length="307" mass="30076">MSAEGEVQNLLQQAQSSTGANAKQIIQRAVEICQSQRVDPNLFCKVRIALGDILLSEGDQKAAVDQYRLAAELDEQDGVINSPEVQQKLNNILNNISGSLQREVEQNPNYGSNERGLSSMLISQVLNGGNSTSSQLGMLSSLLGAGGSGSTGGGFGGGGMGGGSSGFGSLISALAGAGATPQHQQNQGGFNLGSLLGGGSGMASSTGGGMGGGLGSLVSGLLGGQHGGSGFGGGQHGSSGFGGGQQGGHGFGGMGGQGGYGGGRYDNAGYDQGGYGGGGRYDDNSYGQGGGFGGMGGRRQEGGGGFF</sequence>
<dbReference type="PRINTS" id="PR01228">
    <property type="entry name" value="EGGSHELL"/>
</dbReference>
<keyword evidence="4" id="KW-1185">Reference proteome</keyword>
<dbReference type="Proteomes" id="UP000008673">
    <property type="component" value="Unassembled WGS sequence"/>
</dbReference>
<dbReference type="PROSITE" id="PS50005">
    <property type="entry name" value="TPR"/>
    <property type="match status" value="1"/>
</dbReference>
<dbReference type="STRING" id="871575.W1Q8Z6"/>
<protein>
    <submittedName>
        <fullName evidence="3">Uncharacterized protein</fullName>
    </submittedName>
</protein>
<organism evidence="3 4">
    <name type="scientific">Ogataea parapolymorpha (strain ATCC 26012 / BCRC 20466 / JCM 22074 / NRRL Y-7560 / DL-1)</name>
    <name type="common">Yeast</name>
    <name type="synonym">Hansenula polymorpha</name>
    <dbReference type="NCBI Taxonomy" id="871575"/>
    <lineage>
        <taxon>Eukaryota</taxon>
        <taxon>Fungi</taxon>
        <taxon>Dikarya</taxon>
        <taxon>Ascomycota</taxon>
        <taxon>Saccharomycotina</taxon>
        <taxon>Pichiomycetes</taxon>
        <taxon>Pichiales</taxon>
        <taxon>Pichiaceae</taxon>
        <taxon>Ogataea</taxon>
    </lineage>
</organism>
<dbReference type="KEGG" id="opa:HPODL_01384"/>
<evidence type="ECO:0000313" key="3">
    <source>
        <dbReference type="EMBL" id="ESW97281.1"/>
    </source>
</evidence>
<accession>W1Q8Z6</accession>